<name>A0A1W1WBR5_SULTA</name>
<dbReference type="AlphaFoldDB" id="A0A1W1WBR5"/>
<dbReference type="GO" id="GO:0006631">
    <property type="term" value="P:fatty acid metabolic process"/>
    <property type="evidence" value="ECO:0007669"/>
    <property type="project" value="TreeGrafter"/>
</dbReference>
<dbReference type="InterPro" id="IPR020845">
    <property type="entry name" value="AMP-binding_CS"/>
</dbReference>
<evidence type="ECO:0000259" key="4">
    <source>
        <dbReference type="Pfam" id="PF00501"/>
    </source>
</evidence>
<proteinExistence type="inferred from homology"/>
<dbReference type="InterPro" id="IPR025110">
    <property type="entry name" value="AMP-bd_C"/>
</dbReference>
<feature type="domain" description="AMP-binding enzyme C-terminal" evidence="5">
    <location>
        <begin position="431"/>
        <end position="506"/>
    </location>
</feature>
<protein>
    <submittedName>
        <fullName evidence="6">Fatty-acyl-CoA synthase</fullName>
    </submittedName>
</protein>
<dbReference type="SUPFAM" id="SSF56801">
    <property type="entry name" value="Acetyl-CoA synthetase-like"/>
    <property type="match status" value="1"/>
</dbReference>
<evidence type="ECO:0000256" key="3">
    <source>
        <dbReference type="SAM" id="Phobius"/>
    </source>
</evidence>
<accession>A0A1W1WBR5</accession>
<organism evidence="6 7">
    <name type="scientific">Sulfobacillus thermosulfidooxidans (strain DSM 9293 / VKM B-1269 / AT-1)</name>
    <dbReference type="NCBI Taxonomy" id="929705"/>
    <lineage>
        <taxon>Bacteria</taxon>
        <taxon>Bacillati</taxon>
        <taxon>Bacillota</taxon>
        <taxon>Clostridia</taxon>
        <taxon>Eubacteriales</taxon>
        <taxon>Clostridiales Family XVII. Incertae Sedis</taxon>
        <taxon>Sulfobacillus</taxon>
    </lineage>
</organism>
<sequence length="524" mass="59380">MFDDMMRWQNQIRRNTLGDLLRRVAGRSPDKTAVYFGDEMRSYAQWNREVNRLAFGLTSIGICSGEHIGLVARNSLRFLTLVLALAKMGVVVVPVNPTLTKDEFMYIFRNAEISGVVSDAAIKDRVQAALPQQNSVQFKALLDGAAPGWLSWDQLFAEQEDEYWSDVDDNYIAQILYTSGTESRPKGVILTHRNLIDQFVSIIMAGEFRSDDVVLHALPLFHSAQLNAFFGPFLYLGATHVLTEKPEPSRVLDLIERYRVTQFFAPPTIWIGLLRSPQFQPKRLRSLTKAVYGAAIMPTQVLKELGSKMPWIRFWNMYGMTEMAPFATSLPPEEQLTRPLSVGKPGINVEMAVLDDDEREVKRGELGEIVLRSSHAMQGYYNNPERTHEAFRYGWYHTGDVGFIDSQGYLTVVDRKKDMIKSGGENIASREIEDVLYTHPAVLECAVLGLPHPYWIEAVTAVVVLRDEMTASAEELRDFCRARLAGYKVPKAFLFHTHLPKNASGKVLKAQLKSICERQVNWLE</sequence>
<dbReference type="InterPro" id="IPR045851">
    <property type="entry name" value="AMP-bd_C_sf"/>
</dbReference>
<dbReference type="Proteomes" id="UP000192660">
    <property type="component" value="Unassembled WGS sequence"/>
</dbReference>
<keyword evidence="3" id="KW-1133">Transmembrane helix</keyword>
<dbReference type="FunFam" id="3.30.300.30:FF:000008">
    <property type="entry name" value="2,3-dihydroxybenzoate-AMP ligase"/>
    <property type="match status" value="1"/>
</dbReference>
<evidence type="ECO:0000313" key="7">
    <source>
        <dbReference type="Proteomes" id="UP000192660"/>
    </source>
</evidence>
<keyword evidence="7" id="KW-1185">Reference proteome</keyword>
<dbReference type="NCBIfam" id="NF006182">
    <property type="entry name" value="PRK08316.1"/>
    <property type="match status" value="1"/>
</dbReference>
<dbReference type="PROSITE" id="PS00455">
    <property type="entry name" value="AMP_BINDING"/>
    <property type="match status" value="1"/>
</dbReference>
<evidence type="ECO:0000313" key="6">
    <source>
        <dbReference type="EMBL" id="SMC03758.1"/>
    </source>
</evidence>
<keyword evidence="2" id="KW-0436">Ligase</keyword>
<dbReference type="EMBL" id="FWWY01000001">
    <property type="protein sequence ID" value="SMC03758.1"/>
    <property type="molecule type" value="Genomic_DNA"/>
</dbReference>
<dbReference type="CDD" id="cd17631">
    <property type="entry name" value="FACL_FadD13-like"/>
    <property type="match status" value="1"/>
</dbReference>
<dbReference type="InterPro" id="IPR042099">
    <property type="entry name" value="ANL_N_sf"/>
</dbReference>
<dbReference type="InterPro" id="IPR000873">
    <property type="entry name" value="AMP-dep_synth/lig_dom"/>
</dbReference>
<dbReference type="Gene3D" id="3.30.300.30">
    <property type="match status" value="1"/>
</dbReference>
<keyword evidence="3" id="KW-0812">Transmembrane</keyword>
<dbReference type="PANTHER" id="PTHR43201">
    <property type="entry name" value="ACYL-COA SYNTHETASE"/>
    <property type="match status" value="1"/>
</dbReference>
<evidence type="ECO:0000259" key="5">
    <source>
        <dbReference type="Pfam" id="PF13193"/>
    </source>
</evidence>
<dbReference type="GO" id="GO:0031956">
    <property type="term" value="F:medium-chain fatty acid-CoA ligase activity"/>
    <property type="evidence" value="ECO:0007669"/>
    <property type="project" value="TreeGrafter"/>
</dbReference>
<comment type="similarity">
    <text evidence="1">Belongs to the ATP-dependent AMP-binding enzyme family.</text>
</comment>
<keyword evidence="3" id="KW-0472">Membrane</keyword>
<feature type="domain" description="AMP-dependent synthetase/ligase" evidence="4">
    <location>
        <begin position="22"/>
        <end position="381"/>
    </location>
</feature>
<dbReference type="Gene3D" id="3.40.50.12780">
    <property type="entry name" value="N-terminal domain of ligase-like"/>
    <property type="match status" value="1"/>
</dbReference>
<dbReference type="PANTHER" id="PTHR43201:SF5">
    <property type="entry name" value="MEDIUM-CHAIN ACYL-COA LIGASE ACSF2, MITOCHONDRIAL"/>
    <property type="match status" value="1"/>
</dbReference>
<dbReference type="Pfam" id="PF13193">
    <property type="entry name" value="AMP-binding_C"/>
    <property type="match status" value="1"/>
</dbReference>
<reference evidence="7" key="1">
    <citation type="submission" date="2017-04" db="EMBL/GenBank/DDBJ databases">
        <authorList>
            <person name="Varghese N."/>
            <person name="Submissions S."/>
        </authorList>
    </citation>
    <scope>NUCLEOTIDE SEQUENCE [LARGE SCALE GENOMIC DNA]</scope>
    <source>
        <strain evidence="7">DSM 9293</strain>
    </source>
</reference>
<evidence type="ECO:0000256" key="2">
    <source>
        <dbReference type="ARBA" id="ARBA00022598"/>
    </source>
</evidence>
<evidence type="ECO:0000256" key="1">
    <source>
        <dbReference type="ARBA" id="ARBA00006432"/>
    </source>
</evidence>
<dbReference type="Pfam" id="PF00501">
    <property type="entry name" value="AMP-binding"/>
    <property type="match status" value="1"/>
</dbReference>
<feature type="transmembrane region" description="Helical" evidence="3">
    <location>
        <begin position="76"/>
        <end position="95"/>
    </location>
</feature>
<gene>
    <name evidence="6" type="ORF">SAMN00768000_1259</name>
</gene>
<dbReference type="NCBIfam" id="NF004837">
    <property type="entry name" value="PRK06187.1"/>
    <property type="match status" value="1"/>
</dbReference>